<dbReference type="Proteomes" id="UP000441455">
    <property type="component" value="Unassembled WGS sequence"/>
</dbReference>
<gene>
    <name evidence="1" type="ORF">FX155_04385</name>
</gene>
<dbReference type="RefSeq" id="WP_154487880.1">
    <property type="nucleotide sequence ID" value="NZ_VULN01000005.1"/>
</dbReference>
<dbReference type="EMBL" id="VULN01000005">
    <property type="protein sequence ID" value="MSS81842.1"/>
    <property type="molecule type" value="Genomic_DNA"/>
</dbReference>
<evidence type="ECO:0000313" key="2">
    <source>
        <dbReference type="Proteomes" id="UP000441455"/>
    </source>
</evidence>
<dbReference type="SUPFAM" id="SSF109604">
    <property type="entry name" value="HD-domain/PDEase-like"/>
    <property type="match status" value="1"/>
</dbReference>
<evidence type="ECO:0000313" key="1">
    <source>
        <dbReference type="EMBL" id="MSS81842.1"/>
    </source>
</evidence>
<sequence length="144" mass="16505">MDKLVLAYEVAKKFHAGQKDRAGKDYIYHVKFVSDQVLPLGEEYALVGMLHDTLEDTAMDRGTLEQLFGKTVADAVALLTHDKKVPYLEYVRQIKESGNPYAIAVKKADLRNNMDLTRLPEVTEKDRKRVEKYRKAYGILSEEQ</sequence>
<dbReference type="InterPro" id="IPR052194">
    <property type="entry name" value="MESH1"/>
</dbReference>
<dbReference type="PANTHER" id="PTHR46246:SF1">
    <property type="entry name" value="GUANOSINE-3',5'-BIS(DIPHOSPHATE) 3'-PYROPHOSPHOHYDROLASE MESH1"/>
    <property type="match status" value="1"/>
</dbReference>
<reference evidence="1 2" key="1">
    <citation type="submission" date="2019-08" db="EMBL/GenBank/DDBJ databases">
        <title>In-depth cultivation of the pig gut microbiome towards novel bacterial diversity and tailored functional studies.</title>
        <authorList>
            <person name="Wylensek D."/>
            <person name="Hitch T.C.A."/>
            <person name="Clavel T."/>
        </authorList>
    </citation>
    <scope>NUCLEOTIDE SEQUENCE [LARGE SCALE GENOMIC DNA]</scope>
    <source>
        <strain evidence="1 2">WCA-389-WT-5B</strain>
    </source>
</reference>
<dbReference type="Pfam" id="PF13328">
    <property type="entry name" value="HD_4"/>
    <property type="match status" value="1"/>
</dbReference>
<proteinExistence type="predicted"/>
<protein>
    <submittedName>
        <fullName evidence="1">HD domain-containing protein</fullName>
    </submittedName>
</protein>
<comment type="caution">
    <text evidence="1">The sequence shown here is derived from an EMBL/GenBank/DDBJ whole genome shotgun (WGS) entry which is preliminary data.</text>
</comment>
<accession>A0A6N7W062</accession>
<organism evidence="1 2">
    <name type="scientific">Acidaminococcus fermentans</name>
    <dbReference type="NCBI Taxonomy" id="905"/>
    <lineage>
        <taxon>Bacteria</taxon>
        <taxon>Bacillati</taxon>
        <taxon>Bacillota</taxon>
        <taxon>Negativicutes</taxon>
        <taxon>Acidaminococcales</taxon>
        <taxon>Acidaminococcaceae</taxon>
        <taxon>Acidaminococcus</taxon>
    </lineage>
</organism>
<name>A0A6N7W062_ACIFE</name>
<dbReference type="PANTHER" id="PTHR46246">
    <property type="entry name" value="GUANOSINE-3',5'-BIS(DIPHOSPHATE) 3'-PYROPHOSPHOHYDROLASE MESH1"/>
    <property type="match status" value="1"/>
</dbReference>
<dbReference type="AlphaFoldDB" id="A0A6N7W062"/>
<dbReference type="OrthoDB" id="9781544at2"/>
<dbReference type="GO" id="GO:0008893">
    <property type="term" value="F:guanosine-3',5'-bis(diphosphate) 3'-diphosphatase activity"/>
    <property type="evidence" value="ECO:0007669"/>
    <property type="project" value="TreeGrafter"/>
</dbReference>
<dbReference type="Gene3D" id="1.10.3210.10">
    <property type="entry name" value="Hypothetical protein af1432"/>
    <property type="match status" value="1"/>
</dbReference>